<dbReference type="EMBL" id="FOCX01000002">
    <property type="protein sequence ID" value="SEN28579.1"/>
    <property type="molecule type" value="Genomic_DNA"/>
</dbReference>
<evidence type="ECO:0000259" key="8">
    <source>
        <dbReference type="PROSITE" id="PS50109"/>
    </source>
</evidence>
<dbReference type="SMART" id="SM00388">
    <property type="entry name" value="HisKA"/>
    <property type="match status" value="1"/>
</dbReference>
<evidence type="ECO:0000256" key="5">
    <source>
        <dbReference type="ARBA" id="ARBA00022777"/>
    </source>
</evidence>
<protein>
    <recommendedName>
        <fullName evidence="2">histidine kinase</fullName>
        <ecNumber evidence="2">2.7.13.3</ecNumber>
    </recommendedName>
</protein>
<dbReference type="SUPFAM" id="SSF55785">
    <property type="entry name" value="PYP-like sensor domain (PAS domain)"/>
    <property type="match status" value="1"/>
</dbReference>
<proteinExistence type="predicted"/>
<evidence type="ECO:0000256" key="3">
    <source>
        <dbReference type="ARBA" id="ARBA00022553"/>
    </source>
</evidence>
<comment type="catalytic activity">
    <reaction evidence="1">
        <text>ATP + protein L-histidine = ADP + protein N-phospho-L-histidine.</text>
        <dbReference type="EC" id="2.7.13.3"/>
    </reaction>
</comment>
<dbReference type="InterPro" id="IPR005467">
    <property type="entry name" value="His_kinase_dom"/>
</dbReference>
<dbReference type="Gene3D" id="3.30.450.20">
    <property type="entry name" value="PAS domain"/>
    <property type="match status" value="1"/>
</dbReference>
<feature type="transmembrane region" description="Helical" evidence="7">
    <location>
        <begin position="6"/>
        <end position="29"/>
    </location>
</feature>
<keyword evidence="3" id="KW-0597">Phosphoprotein</keyword>
<evidence type="ECO:0000313" key="9">
    <source>
        <dbReference type="EMBL" id="SEN28579.1"/>
    </source>
</evidence>
<dbReference type="Pfam" id="PF02518">
    <property type="entry name" value="HATPase_c"/>
    <property type="match status" value="1"/>
</dbReference>
<keyword evidence="6" id="KW-0902">Two-component regulatory system</keyword>
<dbReference type="InterPro" id="IPR050736">
    <property type="entry name" value="Sensor_HK_Regulatory"/>
</dbReference>
<evidence type="ECO:0000256" key="7">
    <source>
        <dbReference type="SAM" id="Phobius"/>
    </source>
</evidence>
<keyword evidence="7" id="KW-0812">Transmembrane</keyword>
<dbReference type="SUPFAM" id="SSF47384">
    <property type="entry name" value="Homodimeric domain of signal transducing histidine kinase"/>
    <property type="match status" value="1"/>
</dbReference>
<evidence type="ECO:0000256" key="1">
    <source>
        <dbReference type="ARBA" id="ARBA00000085"/>
    </source>
</evidence>
<dbReference type="PROSITE" id="PS50109">
    <property type="entry name" value="HIS_KIN"/>
    <property type="match status" value="1"/>
</dbReference>
<dbReference type="GO" id="GO:0000155">
    <property type="term" value="F:phosphorelay sensor kinase activity"/>
    <property type="evidence" value="ECO:0007669"/>
    <property type="project" value="InterPro"/>
</dbReference>
<dbReference type="InterPro" id="IPR003661">
    <property type="entry name" value="HisK_dim/P_dom"/>
</dbReference>
<keyword evidence="4" id="KW-0808">Transferase</keyword>
<dbReference type="AlphaFoldDB" id="A0A1H8FA20"/>
<dbReference type="Gene3D" id="1.10.287.130">
    <property type="match status" value="1"/>
</dbReference>
<feature type="transmembrane region" description="Helical" evidence="7">
    <location>
        <begin position="211"/>
        <end position="230"/>
    </location>
</feature>
<evidence type="ECO:0000313" key="10">
    <source>
        <dbReference type="Proteomes" id="UP000198775"/>
    </source>
</evidence>
<dbReference type="PANTHER" id="PTHR43711">
    <property type="entry name" value="TWO-COMPONENT HISTIDINE KINASE"/>
    <property type="match status" value="1"/>
</dbReference>
<dbReference type="InterPro" id="IPR031621">
    <property type="entry name" value="HisKA_7TM"/>
</dbReference>
<keyword evidence="5 9" id="KW-0418">Kinase</keyword>
<dbReference type="InterPro" id="IPR036097">
    <property type="entry name" value="HisK_dim/P_sf"/>
</dbReference>
<dbReference type="InterPro" id="IPR035965">
    <property type="entry name" value="PAS-like_dom_sf"/>
</dbReference>
<dbReference type="EC" id="2.7.13.3" evidence="2"/>
<dbReference type="SMART" id="SM00387">
    <property type="entry name" value="HATPase_c"/>
    <property type="match status" value="1"/>
</dbReference>
<evidence type="ECO:0000256" key="4">
    <source>
        <dbReference type="ARBA" id="ARBA00022679"/>
    </source>
</evidence>
<dbReference type="InterPro" id="IPR003594">
    <property type="entry name" value="HATPase_dom"/>
</dbReference>
<accession>A0A1H8FA20</accession>
<reference evidence="10" key="1">
    <citation type="submission" date="2016-10" db="EMBL/GenBank/DDBJ databases">
        <authorList>
            <person name="Varghese N."/>
            <person name="Submissions S."/>
        </authorList>
    </citation>
    <scope>NUCLEOTIDE SEQUENCE [LARGE SCALE GENOMIC DNA]</scope>
    <source>
        <strain evidence="10">IBRC-M 10043</strain>
    </source>
</reference>
<feature type="transmembrane region" description="Helical" evidence="7">
    <location>
        <begin position="73"/>
        <end position="93"/>
    </location>
</feature>
<feature type="transmembrane region" description="Helical" evidence="7">
    <location>
        <begin position="148"/>
        <end position="168"/>
    </location>
</feature>
<feature type="transmembrane region" description="Helical" evidence="7">
    <location>
        <begin position="105"/>
        <end position="128"/>
    </location>
</feature>
<dbReference type="SUPFAM" id="SSF55874">
    <property type="entry name" value="ATPase domain of HSP90 chaperone/DNA topoisomerase II/histidine kinase"/>
    <property type="match status" value="1"/>
</dbReference>
<feature type="transmembrane region" description="Helical" evidence="7">
    <location>
        <begin position="41"/>
        <end position="61"/>
    </location>
</feature>
<dbReference type="Gene3D" id="3.30.565.10">
    <property type="entry name" value="Histidine kinase-like ATPase, C-terminal domain"/>
    <property type="match status" value="1"/>
</dbReference>
<evidence type="ECO:0000256" key="2">
    <source>
        <dbReference type="ARBA" id="ARBA00012438"/>
    </source>
</evidence>
<dbReference type="Pfam" id="PF00512">
    <property type="entry name" value="HisKA"/>
    <property type="match status" value="1"/>
</dbReference>
<keyword evidence="10" id="KW-1185">Reference proteome</keyword>
<dbReference type="CDD" id="cd00075">
    <property type="entry name" value="HATPase"/>
    <property type="match status" value="1"/>
</dbReference>
<name>A0A1H8FA20_9EURY</name>
<dbReference type="PANTHER" id="PTHR43711:SF1">
    <property type="entry name" value="HISTIDINE KINASE 1"/>
    <property type="match status" value="1"/>
</dbReference>
<dbReference type="Pfam" id="PF16927">
    <property type="entry name" value="HisKA_7TM"/>
    <property type="match status" value="1"/>
</dbReference>
<keyword evidence="7" id="KW-0472">Membrane</keyword>
<dbReference type="InterPro" id="IPR036890">
    <property type="entry name" value="HATPase_C_sf"/>
</dbReference>
<organism evidence="9 10">
    <name type="scientific">Halorientalis persicus</name>
    <dbReference type="NCBI Taxonomy" id="1367881"/>
    <lineage>
        <taxon>Archaea</taxon>
        <taxon>Methanobacteriati</taxon>
        <taxon>Methanobacteriota</taxon>
        <taxon>Stenosarchaea group</taxon>
        <taxon>Halobacteria</taxon>
        <taxon>Halobacteriales</taxon>
        <taxon>Haloarculaceae</taxon>
        <taxon>Halorientalis</taxon>
    </lineage>
</organism>
<dbReference type="Proteomes" id="UP000198775">
    <property type="component" value="Unassembled WGS sequence"/>
</dbReference>
<dbReference type="InterPro" id="IPR004358">
    <property type="entry name" value="Sig_transdc_His_kin-like_C"/>
</dbReference>
<dbReference type="CDD" id="cd00082">
    <property type="entry name" value="HisKA"/>
    <property type="match status" value="1"/>
</dbReference>
<dbReference type="PRINTS" id="PR00344">
    <property type="entry name" value="BCTRLSENSOR"/>
</dbReference>
<keyword evidence="7" id="KW-1133">Transmembrane helix</keyword>
<evidence type="ECO:0000256" key="6">
    <source>
        <dbReference type="ARBA" id="ARBA00023012"/>
    </source>
</evidence>
<feature type="transmembrane region" description="Helical" evidence="7">
    <location>
        <begin position="180"/>
        <end position="199"/>
    </location>
</feature>
<gene>
    <name evidence="9" type="ORF">SAMN05216388_1002233</name>
</gene>
<sequence>MAVSAMYLAYVGLPVLTAVIGVGLIYWIYRLQWDRPGAKTFVLLLLVGKVWMLSVVAHIVVSDPDLQRAAAMLETSAAFGSYGLFAVFVSQYTGSGFHRHPIAQAALAALVGGTTVLSFTNWSHGLLYQRLVFRREPFTYYEFVYEPGFIVLILLLAAVIGYAWSVLVKYLLSTSQRSEVQLVLLLAGGLAIAVAQVLGKAGVFPAAGLAHAAYGALPFNVLTTVALFRLRLFDIQPVARNAVVENLRDPVLVLDEDGRVVDFNGASTRIWPNLGEHVGEPLGIACPDLTDAVSFPETSEETAGRLTGQFDGAERHYSVNVAQVSRGRDDRHWYSVLLRDVTALERSRWQLEKQNERLDQVASTISHDLRNPIQVADGYTEMLDDMVAADGLNAADADEAQAYLRKTSETHSRMEAIIGDVLTIAREGKTVESTERVALSTVARDAWANVDTKDATLTVADDRRLQADRSKLLTVFENVVRNAVDHGPEDVTVAVGATADGFYIEDDGPGIPAEHADDIFEYGYTTTDDGTGLGLSIVETMAESHGWSVELETPDGEGASAGTRFVFTGVGGGSVVDDQDPQPTS</sequence>
<feature type="domain" description="Histidine kinase" evidence="8">
    <location>
        <begin position="364"/>
        <end position="568"/>
    </location>
</feature>